<dbReference type="KEGG" id="ntd:EGO55_02585"/>
<keyword evidence="3" id="KW-1185">Reference proteome</keyword>
<name>U2ZT22_9SPHN</name>
<proteinExistence type="predicted"/>
<comment type="caution">
    <text evidence="2">The sequence shown here is derived from an EMBL/GenBank/DDBJ whole genome shotgun (WGS) entry which is preliminary data.</text>
</comment>
<evidence type="ECO:0000313" key="2">
    <source>
        <dbReference type="EMBL" id="GAD48524.1"/>
    </source>
</evidence>
<dbReference type="EMBL" id="BASZ01000003">
    <property type="protein sequence ID" value="GAD48524.1"/>
    <property type="molecule type" value="Genomic_DNA"/>
</dbReference>
<dbReference type="PANTHER" id="PTHR36156:SF2">
    <property type="entry name" value="CUPIN TYPE-2 DOMAIN-CONTAINING PROTEIN"/>
    <property type="match status" value="1"/>
</dbReference>
<gene>
    <name evidence="2" type="ORF">NT2_03_00120</name>
</gene>
<dbReference type="RefSeq" id="WP_021689431.1">
    <property type="nucleotide sequence ID" value="NZ_BASZ01000003.1"/>
</dbReference>
<dbReference type="InterPro" id="IPR013096">
    <property type="entry name" value="Cupin_2"/>
</dbReference>
<evidence type="ECO:0000313" key="3">
    <source>
        <dbReference type="Proteomes" id="UP000016568"/>
    </source>
</evidence>
<dbReference type="Pfam" id="PF07883">
    <property type="entry name" value="Cupin_2"/>
    <property type="match status" value="1"/>
</dbReference>
<dbReference type="SUPFAM" id="SSF51182">
    <property type="entry name" value="RmlC-like cupins"/>
    <property type="match status" value="1"/>
</dbReference>
<dbReference type="AlphaFoldDB" id="U2ZT22"/>
<sequence length="148" mass="16032">MRSIVTTTVDGRSRVLKAEELPDHYWVNLWSVSADAPLGADNADENAAFPPAGIGSANWTMVSVPPVEEMKATLAKEGTEGIDADGFHLTNTVDFVVILDGPVELVLDDESITVQPGDLVVQRNTNHAWFNHGDKPIRLLALMMGLPQ</sequence>
<feature type="domain" description="Cupin type-2" evidence="1">
    <location>
        <begin position="88"/>
        <end position="142"/>
    </location>
</feature>
<dbReference type="OrthoDB" id="713485at2"/>
<reference evidence="2 3" key="1">
    <citation type="submission" date="2013-09" db="EMBL/GenBank/DDBJ databases">
        <title>Whole genome shotgun sequence of Novosphingobium tardaugens NBRC 16725.</title>
        <authorList>
            <person name="Isaki S."/>
            <person name="Hosoyama A."/>
            <person name="Tsuchikane K."/>
            <person name="Katsumata H."/>
            <person name="Ando Y."/>
            <person name="Yamazaki S."/>
            <person name="Fujita N."/>
        </authorList>
    </citation>
    <scope>NUCLEOTIDE SEQUENCE [LARGE SCALE GENOMIC DNA]</scope>
    <source>
        <strain evidence="2 3">NBRC 16725</strain>
    </source>
</reference>
<protein>
    <recommendedName>
        <fullName evidence="1">Cupin type-2 domain-containing protein</fullName>
    </recommendedName>
</protein>
<dbReference type="InterPro" id="IPR014710">
    <property type="entry name" value="RmlC-like_jellyroll"/>
</dbReference>
<dbReference type="eggNOG" id="COG3837">
    <property type="taxonomic scope" value="Bacteria"/>
</dbReference>
<dbReference type="PANTHER" id="PTHR36156">
    <property type="entry name" value="SLR2101 PROTEIN"/>
    <property type="match status" value="1"/>
</dbReference>
<dbReference type="InterPro" id="IPR011051">
    <property type="entry name" value="RmlC_Cupin_sf"/>
</dbReference>
<organism evidence="2 3">
    <name type="scientific">Caenibius tardaugens NBRC 16725</name>
    <dbReference type="NCBI Taxonomy" id="1219035"/>
    <lineage>
        <taxon>Bacteria</taxon>
        <taxon>Pseudomonadati</taxon>
        <taxon>Pseudomonadota</taxon>
        <taxon>Alphaproteobacteria</taxon>
        <taxon>Sphingomonadales</taxon>
        <taxon>Erythrobacteraceae</taxon>
        <taxon>Caenibius</taxon>
    </lineage>
</organism>
<dbReference type="InterPro" id="IPR047142">
    <property type="entry name" value="OryJ/VirC-like"/>
</dbReference>
<dbReference type="Proteomes" id="UP000016568">
    <property type="component" value="Unassembled WGS sequence"/>
</dbReference>
<dbReference type="Gene3D" id="2.60.120.10">
    <property type="entry name" value="Jelly Rolls"/>
    <property type="match status" value="1"/>
</dbReference>
<evidence type="ECO:0000259" key="1">
    <source>
        <dbReference type="Pfam" id="PF07883"/>
    </source>
</evidence>
<accession>U2ZT22</accession>